<dbReference type="RefSeq" id="WP_189224379.1">
    <property type="nucleotide sequence ID" value="NZ_BMRG01000006.1"/>
</dbReference>
<reference evidence="2" key="1">
    <citation type="journal article" date="2014" name="Int. J. Syst. Evol. Microbiol.">
        <title>Complete genome sequence of Corynebacterium casei LMG S-19264T (=DSM 44701T), isolated from a smear-ripened cheese.</title>
        <authorList>
            <consortium name="US DOE Joint Genome Institute (JGI-PGF)"/>
            <person name="Walter F."/>
            <person name="Albersmeier A."/>
            <person name="Kalinowski J."/>
            <person name="Ruckert C."/>
        </authorList>
    </citation>
    <scope>NUCLEOTIDE SEQUENCE</scope>
    <source>
        <strain evidence="2">JCM 3313</strain>
    </source>
</reference>
<evidence type="ECO:0000313" key="2">
    <source>
        <dbReference type="EMBL" id="GGP59928.1"/>
    </source>
</evidence>
<dbReference type="Proteomes" id="UP000639606">
    <property type="component" value="Unassembled WGS sequence"/>
</dbReference>
<keyword evidence="1" id="KW-0812">Transmembrane</keyword>
<feature type="transmembrane region" description="Helical" evidence="1">
    <location>
        <begin position="126"/>
        <end position="149"/>
    </location>
</feature>
<feature type="transmembrane region" description="Helical" evidence="1">
    <location>
        <begin position="155"/>
        <end position="175"/>
    </location>
</feature>
<feature type="transmembrane region" description="Helical" evidence="1">
    <location>
        <begin position="20"/>
        <end position="40"/>
    </location>
</feature>
<proteinExistence type="predicted"/>
<comment type="caution">
    <text evidence="2">The sequence shown here is derived from an EMBL/GenBank/DDBJ whole genome shotgun (WGS) entry which is preliminary data.</text>
</comment>
<reference evidence="2" key="2">
    <citation type="submission" date="2020-09" db="EMBL/GenBank/DDBJ databases">
        <authorList>
            <person name="Sun Q."/>
            <person name="Ohkuma M."/>
        </authorList>
    </citation>
    <scope>NUCLEOTIDE SEQUENCE</scope>
    <source>
        <strain evidence="2">JCM 3313</strain>
    </source>
</reference>
<keyword evidence="3" id="KW-1185">Reference proteome</keyword>
<keyword evidence="1" id="KW-1133">Transmembrane helix</keyword>
<dbReference type="EMBL" id="BMRG01000006">
    <property type="protein sequence ID" value="GGP59928.1"/>
    <property type="molecule type" value="Genomic_DNA"/>
</dbReference>
<evidence type="ECO:0000256" key="1">
    <source>
        <dbReference type="SAM" id="Phobius"/>
    </source>
</evidence>
<evidence type="ECO:0000313" key="3">
    <source>
        <dbReference type="Proteomes" id="UP000639606"/>
    </source>
</evidence>
<feature type="transmembrane region" description="Helical" evidence="1">
    <location>
        <begin position="47"/>
        <end position="73"/>
    </location>
</feature>
<name>A0A918AN22_9PSEU</name>
<feature type="transmembrane region" description="Helical" evidence="1">
    <location>
        <begin position="93"/>
        <end position="114"/>
    </location>
</feature>
<accession>A0A918AN22</accession>
<sequence length="179" mass="17820">MTAPPERNAAEPDGVLGPGWPGWVLRAAVVAVGAAVAGVLSANGVALLVLGLYLVLVGVAAAIPASAASALAIAYPAAAVVLAGGPPVRPGVLALVVLLHLLHVLCGYAALLPARSRVHPFALKKPAVRFLSVQLAVLTLAGMITLLPVSRTAPAVEVVGLLAAVGLVVAAVLLMRRKG</sequence>
<protein>
    <submittedName>
        <fullName evidence="2">Uncharacterized protein</fullName>
    </submittedName>
</protein>
<dbReference type="AlphaFoldDB" id="A0A918AN22"/>
<gene>
    <name evidence="2" type="ORF">GCM10010185_35420</name>
</gene>
<keyword evidence="1" id="KW-0472">Membrane</keyword>
<organism evidence="2 3">
    <name type="scientific">Saccharothrix coeruleofusca</name>
    <dbReference type="NCBI Taxonomy" id="33919"/>
    <lineage>
        <taxon>Bacteria</taxon>
        <taxon>Bacillati</taxon>
        <taxon>Actinomycetota</taxon>
        <taxon>Actinomycetes</taxon>
        <taxon>Pseudonocardiales</taxon>
        <taxon>Pseudonocardiaceae</taxon>
        <taxon>Saccharothrix</taxon>
    </lineage>
</organism>